<keyword evidence="6" id="KW-0862">Zinc</keyword>
<dbReference type="Pfam" id="PF00246">
    <property type="entry name" value="Peptidase_M14"/>
    <property type="match status" value="1"/>
</dbReference>
<evidence type="ECO:0000313" key="11">
    <source>
        <dbReference type="Proteomes" id="UP000694865"/>
    </source>
</evidence>
<keyword evidence="9" id="KW-0732">Signal</keyword>
<keyword evidence="5" id="KW-0378">Hydrolase</keyword>
<evidence type="ECO:0000256" key="1">
    <source>
        <dbReference type="ARBA" id="ARBA00001947"/>
    </source>
</evidence>
<dbReference type="RefSeq" id="XP_002742239.1">
    <property type="nucleotide sequence ID" value="XM_002742193.1"/>
</dbReference>
<evidence type="ECO:0000256" key="6">
    <source>
        <dbReference type="ARBA" id="ARBA00022833"/>
    </source>
</evidence>
<name>A0ABM0H1P0_SACKO</name>
<dbReference type="PROSITE" id="PS00132">
    <property type="entry name" value="CARBOXYPEPT_ZN_1"/>
    <property type="match status" value="1"/>
</dbReference>
<organism evidence="11 12">
    <name type="scientific">Saccoglossus kowalevskii</name>
    <name type="common">Acorn worm</name>
    <dbReference type="NCBI Taxonomy" id="10224"/>
    <lineage>
        <taxon>Eukaryota</taxon>
        <taxon>Metazoa</taxon>
        <taxon>Hemichordata</taxon>
        <taxon>Enteropneusta</taxon>
        <taxon>Harrimaniidae</taxon>
        <taxon>Saccoglossus</taxon>
    </lineage>
</organism>
<sequence length="420" mass="47806">MTINGNNCAKRRMGYLVVLIMLTVVNCIHSVPTVQHKYHTHEELQAILIEMNETYDSHTYLYSIGQSVQQNELYVIAIAGNNPEKHVIGRPEVKYVGNMHGNEVVGRELLIQFIEHLLYNYETDDDIKKFLDNTRVHIMVTMNPDGFEISGEDCSGNVGRMNANGFNLNRNFPDYFEENEDPIQPETRAVMDWLEEIPFILSANLHGGALVVNYPFDNTEPENKAEEPYPYAECPDDDVYRNISLIYSKTHAIMHDIEYNSCNGTDSGFEDGITNGVEWYPAKGTMQDYNYIFTGCLEVTLEVACCKYPSEDRLELHWDWNRDSMMEYLKQVHKGVKGRVSDENGNPVSGAIMSIKGRDLDFTTSADGEYWRILLPGLYELSVRKDGYISGSSATATVEVSGILYDVTEQDFQILSHAQY</sequence>
<dbReference type="Proteomes" id="UP000694865">
    <property type="component" value="Unplaced"/>
</dbReference>
<dbReference type="InterPro" id="IPR008969">
    <property type="entry name" value="CarboxyPept-like_regulatory"/>
</dbReference>
<keyword evidence="7" id="KW-0325">Glycoprotein</keyword>
<dbReference type="Pfam" id="PF13620">
    <property type="entry name" value="CarboxypepD_reg"/>
    <property type="match status" value="1"/>
</dbReference>
<dbReference type="InterPro" id="IPR057247">
    <property type="entry name" value="CARBOXYPEPT_ZN_2"/>
</dbReference>
<dbReference type="SMART" id="SM00631">
    <property type="entry name" value="Zn_pept"/>
    <property type="match status" value="1"/>
</dbReference>
<comment type="cofactor">
    <cofactor evidence="1">
        <name>Zn(2+)</name>
        <dbReference type="ChEBI" id="CHEBI:29105"/>
    </cofactor>
</comment>
<dbReference type="InterPro" id="IPR050753">
    <property type="entry name" value="Peptidase_M14_domain"/>
</dbReference>
<evidence type="ECO:0000256" key="8">
    <source>
        <dbReference type="PROSITE-ProRule" id="PRU01379"/>
    </source>
</evidence>
<evidence type="ECO:0000256" key="2">
    <source>
        <dbReference type="ARBA" id="ARBA00005988"/>
    </source>
</evidence>
<reference evidence="12" key="1">
    <citation type="submission" date="2025-08" db="UniProtKB">
        <authorList>
            <consortium name="RefSeq"/>
        </authorList>
    </citation>
    <scope>IDENTIFICATION</scope>
    <source>
        <tissue evidence="12">Testes</tissue>
    </source>
</reference>
<dbReference type="PROSITE" id="PS52035">
    <property type="entry name" value="PEPTIDASE_M14"/>
    <property type="match status" value="1"/>
</dbReference>
<gene>
    <name evidence="12" type="primary">LOC100375345</name>
</gene>
<dbReference type="PRINTS" id="PR00765">
    <property type="entry name" value="CRBOXYPTASEA"/>
</dbReference>
<dbReference type="GeneID" id="100375345"/>
<evidence type="ECO:0000256" key="7">
    <source>
        <dbReference type="ARBA" id="ARBA00023180"/>
    </source>
</evidence>
<evidence type="ECO:0000256" key="3">
    <source>
        <dbReference type="ARBA" id="ARBA00022645"/>
    </source>
</evidence>
<keyword evidence="11" id="KW-1185">Reference proteome</keyword>
<evidence type="ECO:0000256" key="5">
    <source>
        <dbReference type="ARBA" id="ARBA00022801"/>
    </source>
</evidence>
<dbReference type="Gene3D" id="3.40.630.10">
    <property type="entry name" value="Zn peptidases"/>
    <property type="match status" value="1"/>
</dbReference>
<dbReference type="SUPFAM" id="SSF49464">
    <property type="entry name" value="Carboxypeptidase regulatory domain-like"/>
    <property type="match status" value="1"/>
</dbReference>
<proteinExistence type="inferred from homology"/>
<dbReference type="CDD" id="cd11308">
    <property type="entry name" value="Peptidase_M14NE-CP-C_like"/>
    <property type="match status" value="1"/>
</dbReference>
<dbReference type="SUPFAM" id="SSF53187">
    <property type="entry name" value="Zn-dependent exopeptidases"/>
    <property type="match status" value="1"/>
</dbReference>
<feature type="domain" description="Peptidase M14" evidence="10">
    <location>
        <begin position="37"/>
        <end position="332"/>
    </location>
</feature>
<feature type="chain" id="PRO_5047118670" evidence="9">
    <location>
        <begin position="31"/>
        <end position="420"/>
    </location>
</feature>
<evidence type="ECO:0000256" key="9">
    <source>
        <dbReference type="SAM" id="SignalP"/>
    </source>
</evidence>
<dbReference type="InterPro" id="IPR000834">
    <property type="entry name" value="Peptidase_M14"/>
</dbReference>
<dbReference type="PROSITE" id="PS00133">
    <property type="entry name" value="CARBOXYPEPT_ZN_2"/>
    <property type="match status" value="1"/>
</dbReference>
<feature type="signal peptide" evidence="9">
    <location>
        <begin position="1"/>
        <end position="30"/>
    </location>
</feature>
<evidence type="ECO:0000256" key="4">
    <source>
        <dbReference type="ARBA" id="ARBA00022723"/>
    </source>
</evidence>
<evidence type="ECO:0000313" key="12">
    <source>
        <dbReference type="RefSeq" id="XP_002742239.1"/>
    </source>
</evidence>
<dbReference type="InterPro" id="IPR057246">
    <property type="entry name" value="CARBOXYPEPT_ZN_1"/>
</dbReference>
<evidence type="ECO:0000259" key="10">
    <source>
        <dbReference type="PROSITE" id="PS52035"/>
    </source>
</evidence>
<dbReference type="PANTHER" id="PTHR11532:SF84">
    <property type="entry name" value="CARBOXYPEPTIDASE M"/>
    <property type="match status" value="1"/>
</dbReference>
<feature type="active site" description="Proton donor/acceptor" evidence="8">
    <location>
        <position position="302"/>
    </location>
</feature>
<dbReference type="Gene3D" id="2.60.40.1120">
    <property type="entry name" value="Carboxypeptidase-like, regulatory domain"/>
    <property type="match status" value="1"/>
</dbReference>
<accession>A0ABM0H1P0</accession>
<comment type="similarity">
    <text evidence="2 8">Belongs to the peptidase M14 family.</text>
</comment>
<dbReference type="CDD" id="cd03858">
    <property type="entry name" value="M14_CP_N-E_like"/>
    <property type="match status" value="1"/>
</dbReference>
<protein>
    <submittedName>
        <fullName evidence="12">Carboxypeptidase D-like</fullName>
    </submittedName>
</protein>
<keyword evidence="3" id="KW-0645">Protease</keyword>
<keyword evidence="4" id="KW-0479">Metal-binding</keyword>
<dbReference type="PANTHER" id="PTHR11532">
    <property type="entry name" value="PROTEASE M14 CARBOXYPEPTIDASE"/>
    <property type="match status" value="1"/>
</dbReference>
<keyword evidence="3" id="KW-0121">Carboxypeptidase</keyword>